<reference evidence="2 3" key="1">
    <citation type="journal article" date="2017" name="PLoS Biol.">
        <title>The sea cucumber genome provides insights into morphological evolution and visceral regeneration.</title>
        <authorList>
            <person name="Zhang X."/>
            <person name="Sun L."/>
            <person name="Yuan J."/>
            <person name="Sun Y."/>
            <person name="Gao Y."/>
            <person name="Zhang L."/>
            <person name="Li S."/>
            <person name="Dai H."/>
            <person name="Hamel J.F."/>
            <person name="Liu C."/>
            <person name="Yu Y."/>
            <person name="Liu S."/>
            <person name="Lin W."/>
            <person name="Guo K."/>
            <person name="Jin S."/>
            <person name="Xu P."/>
            <person name="Storey K.B."/>
            <person name="Huan P."/>
            <person name="Zhang T."/>
            <person name="Zhou Y."/>
            <person name="Zhang J."/>
            <person name="Lin C."/>
            <person name="Li X."/>
            <person name="Xing L."/>
            <person name="Huo D."/>
            <person name="Sun M."/>
            <person name="Wang L."/>
            <person name="Mercier A."/>
            <person name="Li F."/>
            <person name="Yang H."/>
            <person name="Xiang J."/>
        </authorList>
    </citation>
    <scope>NUCLEOTIDE SEQUENCE [LARGE SCALE GENOMIC DNA]</scope>
    <source>
        <strain evidence="2">Shaxun</strain>
        <tissue evidence="2">Muscle</tissue>
    </source>
</reference>
<feature type="region of interest" description="Disordered" evidence="1">
    <location>
        <begin position="172"/>
        <end position="202"/>
    </location>
</feature>
<dbReference type="AlphaFoldDB" id="A0A2G8JC89"/>
<name>A0A2G8JC89_STIJA</name>
<proteinExistence type="predicted"/>
<gene>
    <name evidence="2" type="ORF">BSL78_29830</name>
</gene>
<evidence type="ECO:0000313" key="3">
    <source>
        <dbReference type="Proteomes" id="UP000230750"/>
    </source>
</evidence>
<feature type="compositionally biased region" description="Gly residues" evidence="1">
    <location>
        <begin position="188"/>
        <end position="202"/>
    </location>
</feature>
<dbReference type="Proteomes" id="UP000230750">
    <property type="component" value="Unassembled WGS sequence"/>
</dbReference>
<sequence length="202" mass="21657">MRCGYSILEVLGASTTINFGRVFGDGTGTLISQEGQTLLFETDLPTTSLCVLECSIEVTIQLQCFPPYLAIDHNAHLSVRGKLDAQTVYVEKGGTLEFFKTTQCIQLTEANKFFFTDLTLKKGASFIVADGLTISGGIFEVKRDVTVRMEYFNISTSQLIVEQGAVLDVSGQGPIDPGHASAGNAQTRGGGGHGGPGVWERQ</sequence>
<keyword evidence="3" id="KW-1185">Reference proteome</keyword>
<comment type="caution">
    <text evidence="2">The sequence shown here is derived from an EMBL/GenBank/DDBJ whole genome shotgun (WGS) entry which is preliminary data.</text>
</comment>
<evidence type="ECO:0000256" key="1">
    <source>
        <dbReference type="SAM" id="MobiDB-lite"/>
    </source>
</evidence>
<dbReference type="EMBL" id="MRZV01002606">
    <property type="protein sequence ID" value="PIK33357.1"/>
    <property type="molecule type" value="Genomic_DNA"/>
</dbReference>
<accession>A0A2G8JC89</accession>
<protein>
    <submittedName>
        <fullName evidence="2">Uncharacterized protein</fullName>
    </submittedName>
</protein>
<evidence type="ECO:0000313" key="2">
    <source>
        <dbReference type="EMBL" id="PIK33357.1"/>
    </source>
</evidence>
<organism evidence="2 3">
    <name type="scientific">Stichopus japonicus</name>
    <name type="common">Sea cucumber</name>
    <dbReference type="NCBI Taxonomy" id="307972"/>
    <lineage>
        <taxon>Eukaryota</taxon>
        <taxon>Metazoa</taxon>
        <taxon>Echinodermata</taxon>
        <taxon>Eleutherozoa</taxon>
        <taxon>Echinozoa</taxon>
        <taxon>Holothuroidea</taxon>
        <taxon>Aspidochirotacea</taxon>
        <taxon>Aspidochirotida</taxon>
        <taxon>Stichopodidae</taxon>
        <taxon>Apostichopus</taxon>
    </lineage>
</organism>